<dbReference type="AlphaFoldDB" id="A0A2P1P8C9"/>
<dbReference type="UniPathway" id="UPA00868">
    <property type="reaction ID" value="UER00840"/>
</dbReference>
<comment type="catalytic activity">
    <reaction evidence="11 12">
        <text>N(6)-[(R)-dihydrolipoyl]-L-lysyl-[protein] + succinyl-CoA = N(6)-[(R)-S(8)-succinyldihydrolipoyl]-L-lysyl-[protein] + CoA</text>
        <dbReference type="Rhea" id="RHEA:15213"/>
        <dbReference type="Rhea" id="RHEA-COMP:10475"/>
        <dbReference type="Rhea" id="RHEA-COMP:20092"/>
        <dbReference type="ChEBI" id="CHEBI:57287"/>
        <dbReference type="ChEBI" id="CHEBI:57292"/>
        <dbReference type="ChEBI" id="CHEBI:83100"/>
        <dbReference type="ChEBI" id="CHEBI:83120"/>
        <dbReference type="EC" id="2.3.1.61"/>
    </reaction>
</comment>
<dbReference type="Pfam" id="PF00364">
    <property type="entry name" value="Biotin_lipoyl"/>
    <property type="match status" value="1"/>
</dbReference>
<evidence type="ECO:0000256" key="8">
    <source>
        <dbReference type="ARBA" id="ARBA00022679"/>
    </source>
</evidence>
<keyword evidence="8 12" id="KW-0808">Transferase</keyword>
<evidence type="ECO:0000256" key="11">
    <source>
        <dbReference type="ARBA" id="ARBA00052761"/>
    </source>
</evidence>
<evidence type="ECO:0000256" key="10">
    <source>
        <dbReference type="ARBA" id="ARBA00023315"/>
    </source>
</evidence>
<dbReference type="InterPro" id="IPR004167">
    <property type="entry name" value="PSBD"/>
</dbReference>
<dbReference type="SUPFAM" id="SSF47005">
    <property type="entry name" value="Peripheral subunit-binding domain of 2-oxo acid dehydrogenase complex"/>
    <property type="match status" value="1"/>
</dbReference>
<evidence type="ECO:0000256" key="5">
    <source>
        <dbReference type="ARBA" id="ARBA00012945"/>
    </source>
</evidence>
<accession>A0A2P1P8C9</accession>
<dbReference type="InterPro" id="IPR000089">
    <property type="entry name" value="Biotin_lipoyl"/>
</dbReference>
<dbReference type="InterPro" id="IPR036625">
    <property type="entry name" value="E3-bd_dom_sf"/>
</dbReference>
<keyword evidence="9 12" id="KW-0450">Lipoyl</keyword>
<evidence type="ECO:0000256" key="1">
    <source>
        <dbReference type="ARBA" id="ARBA00004052"/>
    </source>
</evidence>
<evidence type="ECO:0000256" key="7">
    <source>
        <dbReference type="ARBA" id="ARBA00022532"/>
    </source>
</evidence>
<dbReference type="NCBIfam" id="NF004309">
    <property type="entry name" value="PRK05704.1"/>
    <property type="match status" value="1"/>
</dbReference>
<dbReference type="GO" id="GO:0045252">
    <property type="term" value="C:oxoglutarate dehydrogenase complex"/>
    <property type="evidence" value="ECO:0007669"/>
    <property type="project" value="UniProtKB-UniRule"/>
</dbReference>
<dbReference type="FunFam" id="3.30.559.10:FF:000007">
    <property type="entry name" value="Dihydrolipoamide acetyltransferase component of pyruvate dehydrogenase complex"/>
    <property type="match status" value="1"/>
</dbReference>
<evidence type="ECO:0000313" key="15">
    <source>
        <dbReference type="EMBL" id="AVP87514.1"/>
    </source>
</evidence>
<dbReference type="InterPro" id="IPR050537">
    <property type="entry name" value="2-oxoacid_dehydrogenase"/>
</dbReference>
<comment type="function">
    <text evidence="1 12">E2 component of the 2-oxoglutarate dehydrogenase (OGDH) complex which catalyzes the second step in the conversion of 2-oxoglutarate to succinyl-CoA and CO(2).</text>
</comment>
<keyword evidence="7 12" id="KW-0816">Tricarboxylic acid cycle</keyword>
<evidence type="ECO:0000256" key="6">
    <source>
        <dbReference type="ARBA" id="ARBA00019511"/>
    </source>
</evidence>
<gene>
    <name evidence="15" type="ORF">phytr_5710</name>
</gene>
<comment type="subunit">
    <text evidence="4">Forms a 24-polypeptide structural core with octahedral symmetry. Part of the 2-oxoglutarate dehydrogenase (OGDH) complex composed of E1 (2-oxoglutarate dehydrogenase), E2 (dihydrolipoamide succinyltransferase) and E3 (dihydrolipoamide dehydrogenase); the complex contains multiple copies of the three enzymatic components (E1, E2 and E3).</text>
</comment>
<dbReference type="EMBL" id="CP027845">
    <property type="protein sequence ID" value="AVP87514.1"/>
    <property type="molecule type" value="Genomic_DNA"/>
</dbReference>
<feature type="domain" description="Peripheral subunit-binding (PSBD)" evidence="14">
    <location>
        <begin position="101"/>
        <end position="138"/>
    </location>
</feature>
<dbReference type="GO" id="GO:0005829">
    <property type="term" value="C:cytosol"/>
    <property type="evidence" value="ECO:0007669"/>
    <property type="project" value="TreeGrafter"/>
</dbReference>
<name>A0A2P1P8C9_9RICK</name>
<dbReference type="Gene3D" id="3.30.559.10">
    <property type="entry name" value="Chloramphenicol acetyltransferase-like domain"/>
    <property type="match status" value="1"/>
</dbReference>
<keyword evidence="10 12" id="KW-0012">Acyltransferase</keyword>
<evidence type="ECO:0000259" key="14">
    <source>
        <dbReference type="PROSITE" id="PS51826"/>
    </source>
</evidence>
<proteinExistence type="inferred from homology"/>
<dbReference type="CDD" id="cd06849">
    <property type="entry name" value="lipoyl_domain"/>
    <property type="match status" value="1"/>
</dbReference>
<protein>
    <recommendedName>
        <fullName evidence="6 12">Dihydrolipoyllysine-residue succinyltransferase component of 2-oxoglutarate dehydrogenase complex</fullName>
        <ecNumber evidence="5 12">2.3.1.61</ecNumber>
    </recommendedName>
    <alternativeName>
        <fullName evidence="12">2-oxoglutarate dehydrogenase complex component E2</fullName>
    </alternativeName>
</protein>
<comment type="pathway">
    <text evidence="2 12">Amino-acid degradation; L-lysine degradation via saccharopine pathway; glutaryl-CoA from L-lysine: step 6/6.</text>
</comment>
<reference evidence="15 16" key="1">
    <citation type="submission" date="2018-03" db="EMBL/GenBank/DDBJ databases">
        <title>A gene transfer event suggests a long-term partnership between eustigmatophyte algae and a novel lineage of endosymbiotic bacteria.</title>
        <authorList>
            <person name="Yurchenko T."/>
            <person name="Sevcikova T."/>
            <person name="Pribyl P."/>
            <person name="El Karkouri K."/>
            <person name="Klimes V."/>
            <person name="Amaral R."/>
            <person name="Zbrankova V."/>
            <person name="Kim E."/>
            <person name="Raoult D."/>
            <person name="Santos L.M.A."/>
            <person name="Elias M."/>
        </authorList>
    </citation>
    <scope>NUCLEOTIDE SEQUENCE [LARGE SCALE GENOMIC DNA]</scope>
    <source>
        <strain evidence="15">CCALA 838</strain>
    </source>
</reference>
<dbReference type="InterPro" id="IPR006255">
    <property type="entry name" value="SucB"/>
</dbReference>
<dbReference type="KEGG" id="ptc:phytr_5710"/>
<dbReference type="GO" id="GO:0033512">
    <property type="term" value="P:L-lysine catabolic process to acetyl-CoA via saccharopine"/>
    <property type="evidence" value="ECO:0007669"/>
    <property type="project" value="UniProtKB-UniRule"/>
</dbReference>
<evidence type="ECO:0000259" key="13">
    <source>
        <dbReference type="PROSITE" id="PS50968"/>
    </source>
</evidence>
<dbReference type="Gene3D" id="2.40.50.100">
    <property type="match status" value="1"/>
</dbReference>
<dbReference type="PANTHER" id="PTHR43416:SF5">
    <property type="entry name" value="DIHYDROLIPOYLLYSINE-RESIDUE SUCCINYLTRANSFERASE COMPONENT OF 2-OXOGLUTARATE DEHYDROGENASE COMPLEX, MITOCHONDRIAL"/>
    <property type="match status" value="1"/>
</dbReference>
<dbReference type="Pfam" id="PF00198">
    <property type="entry name" value="2-oxoacid_dh"/>
    <property type="match status" value="1"/>
</dbReference>
<dbReference type="PROSITE" id="PS00189">
    <property type="entry name" value="LIPOYL"/>
    <property type="match status" value="1"/>
</dbReference>
<keyword evidence="16" id="KW-1185">Reference proteome</keyword>
<evidence type="ECO:0000256" key="12">
    <source>
        <dbReference type="RuleBase" id="RU361138"/>
    </source>
</evidence>
<dbReference type="SUPFAM" id="SSF51230">
    <property type="entry name" value="Single hybrid motif"/>
    <property type="match status" value="1"/>
</dbReference>
<dbReference type="NCBIfam" id="TIGR01347">
    <property type="entry name" value="sucB"/>
    <property type="match status" value="1"/>
</dbReference>
<evidence type="ECO:0000256" key="3">
    <source>
        <dbReference type="ARBA" id="ARBA00007317"/>
    </source>
</evidence>
<dbReference type="SUPFAM" id="SSF52777">
    <property type="entry name" value="CoA-dependent acyltransferases"/>
    <property type="match status" value="1"/>
</dbReference>
<comment type="similarity">
    <text evidence="3 12">Belongs to the 2-oxoacid dehydrogenase family.</text>
</comment>
<dbReference type="EC" id="2.3.1.61" evidence="5 12"/>
<dbReference type="PROSITE" id="PS50968">
    <property type="entry name" value="BIOTINYL_LIPOYL"/>
    <property type="match status" value="1"/>
</dbReference>
<organism evidence="15 16">
    <name type="scientific">Candidatus Phycorickettsia trachydisci</name>
    <dbReference type="NCBI Taxonomy" id="2115978"/>
    <lineage>
        <taxon>Bacteria</taxon>
        <taxon>Pseudomonadati</taxon>
        <taxon>Pseudomonadota</taxon>
        <taxon>Alphaproteobacteria</taxon>
        <taxon>Rickettsiales</taxon>
        <taxon>Rickettsiaceae</taxon>
        <taxon>Candidatus Phycorickettsia</taxon>
    </lineage>
</organism>
<dbReference type="GO" id="GO:0006099">
    <property type="term" value="P:tricarboxylic acid cycle"/>
    <property type="evidence" value="ECO:0007669"/>
    <property type="project" value="UniProtKB-UniRule"/>
</dbReference>
<dbReference type="GO" id="GO:0004149">
    <property type="term" value="F:dihydrolipoyllysine-residue succinyltransferase activity"/>
    <property type="evidence" value="ECO:0007669"/>
    <property type="project" value="UniProtKB-UniRule"/>
</dbReference>
<evidence type="ECO:0000256" key="9">
    <source>
        <dbReference type="ARBA" id="ARBA00022823"/>
    </source>
</evidence>
<dbReference type="InterPro" id="IPR001078">
    <property type="entry name" value="2-oxoacid_DH_actylTfrase"/>
</dbReference>
<dbReference type="InterPro" id="IPR023213">
    <property type="entry name" value="CAT-like_dom_sf"/>
</dbReference>
<comment type="cofactor">
    <cofactor evidence="12">
        <name>(R)-lipoate</name>
        <dbReference type="ChEBI" id="CHEBI:83088"/>
    </cofactor>
    <text evidence="12">Binds 1 lipoyl cofactor covalently.</text>
</comment>
<evidence type="ECO:0000313" key="16">
    <source>
        <dbReference type="Proteomes" id="UP000241762"/>
    </source>
</evidence>
<sequence>MYEIKIPSLGESITQATLLKWHRKQGDQVSLDDLLLEIETEKVTMEVRAQAKGILESILVQADQTVQIGQVVGVINEGGSVQVQAPIAAPKIDVPQPTEIKVSPAAKKIANDENIPLDNIQGSGKGGMIMKSDVLGIKVPIQEPVQTSTEDVNKVKMSRLRKTIAQRLKDSQNTAAILTTFNEVDMSAIMELRQKHKDDFEKRYKTKLGFMSFFVKAAVASLELTPIVNAQIDGDYIVYNNNCHIGVAVGTEQGLVVPVLRNAQNLSFAEIEMTIGALSVKARENKIEMKDLSGGTFTISNGGVYGSLLSTPIINPPQSAILGMHKIQERPMVIGKEIKIRPMMYLALSYDHRLIDGKEAVTFLVKIKEFLEEPEKLLLDL</sequence>
<dbReference type="Pfam" id="PF02817">
    <property type="entry name" value="E3_binding"/>
    <property type="match status" value="1"/>
</dbReference>
<dbReference type="Proteomes" id="UP000241762">
    <property type="component" value="Chromosome"/>
</dbReference>
<feature type="domain" description="Lipoyl-binding" evidence="13">
    <location>
        <begin position="1"/>
        <end position="76"/>
    </location>
</feature>
<dbReference type="PANTHER" id="PTHR43416">
    <property type="entry name" value="DIHYDROLIPOYLLYSINE-RESIDUE SUCCINYLTRANSFERASE COMPONENT OF 2-OXOGLUTARATE DEHYDROGENASE COMPLEX, MITOCHONDRIAL-RELATED"/>
    <property type="match status" value="1"/>
</dbReference>
<dbReference type="PROSITE" id="PS51826">
    <property type="entry name" value="PSBD"/>
    <property type="match status" value="1"/>
</dbReference>
<evidence type="ECO:0000256" key="2">
    <source>
        <dbReference type="ARBA" id="ARBA00005145"/>
    </source>
</evidence>
<evidence type="ECO:0000256" key="4">
    <source>
        <dbReference type="ARBA" id="ARBA00011666"/>
    </source>
</evidence>
<dbReference type="InterPro" id="IPR011053">
    <property type="entry name" value="Single_hybrid_motif"/>
</dbReference>
<dbReference type="Gene3D" id="4.10.320.10">
    <property type="entry name" value="E3-binding domain"/>
    <property type="match status" value="1"/>
</dbReference>
<dbReference type="InterPro" id="IPR003016">
    <property type="entry name" value="2-oxoA_DH_lipoyl-BS"/>
</dbReference>